<keyword evidence="2" id="KW-1185">Reference proteome</keyword>
<accession>A0A2I1HEL6</accession>
<name>A0A2I1HEL6_9GLOM</name>
<organism evidence="1 2">
    <name type="scientific">Rhizophagus irregularis</name>
    <dbReference type="NCBI Taxonomy" id="588596"/>
    <lineage>
        <taxon>Eukaryota</taxon>
        <taxon>Fungi</taxon>
        <taxon>Fungi incertae sedis</taxon>
        <taxon>Mucoromycota</taxon>
        <taxon>Glomeromycotina</taxon>
        <taxon>Glomeromycetes</taxon>
        <taxon>Glomerales</taxon>
        <taxon>Glomeraceae</taxon>
        <taxon>Rhizophagus</taxon>
    </lineage>
</organism>
<dbReference type="VEuPathDB" id="FungiDB:FUN_013869"/>
<comment type="caution">
    <text evidence="1">The sequence shown here is derived from an EMBL/GenBank/DDBJ whole genome shotgun (WGS) entry which is preliminary data.</text>
</comment>
<evidence type="ECO:0000313" key="2">
    <source>
        <dbReference type="Proteomes" id="UP000234323"/>
    </source>
</evidence>
<sequence>MSQTSVCGALPFGVVKFWIVNNRDSINTLQLKKILNFSGKFKKKGKKNRNKTNLKRLAQEYTVKEITGVVIYLKIKAFIPSDRNIETKIEDFEVGQKYIPEEIQMDPLNYRVGKCIILAGLPRDVTKSYLEEYLIQKSNKRFELAEAATISDTSNG</sequence>
<dbReference type="Proteomes" id="UP000234323">
    <property type="component" value="Unassembled WGS sequence"/>
</dbReference>
<evidence type="ECO:0000313" key="1">
    <source>
        <dbReference type="EMBL" id="PKY57336.1"/>
    </source>
</evidence>
<protein>
    <submittedName>
        <fullName evidence="1">Uncharacterized protein</fullName>
    </submittedName>
</protein>
<dbReference type="EMBL" id="LLXI01002513">
    <property type="protein sequence ID" value="PKY57336.1"/>
    <property type="molecule type" value="Genomic_DNA"/>
</dbReference>
<gene>
    <name evidence="1" type="ORF">RhiirA4_448981</name>
</gene>
<dbReference type="AlphaFoldDB" id="A0A2I1HEL6"/>
<dbReference type="VEuPathDB" id="FungiDB:RhiirFUN_017213"/>
<proteinExistence type="predicted"/>
<reference evidence="1 2" key="1">
    <citation type="submission" date="2015-10" db="EMBL/GenBank/DDBJ databases">
        <title>Genome analyses suggest a sexual origin of heterokaryosis in a supposedly ancient asexual fungus.</title>
        <authorList>
            <person name="Ropars J."/>
            <person name="Sedzielewska K."/>
            <person name="Noel J."/>
            <person name="Charron P."/>
            <person name="Farinelli L."/>
            <person name="Marton T."/>
            <person name="Kruger M."/>
            <person name="Pelin A."/>
            <person name="Brachmann A."/>
            <person name="Corradi N."/>
        </authorList>
    </citation>
    <scope>NUCLEOTIDE SEQUENCE [LARGE SCALE GENOMIC DNA]</scope>
    <source>
        <strain evidence="1 2">A4</strain>
    </source>
</reference>